<dbReference type="Proteomes" id="UP000236743">
    <property type="component" value="Unassembled WGS sequence"/>
</dbReference>
<keyword evidence="3" id="KW-1185">Reference proteome</keyword>
<dbReference type="RefSeq" id="WP_103875196.1">
    <property type="nucleotide sequence ID" value="NZ_FNUY01000014.1"/>
</dbReference>
<dbReference type="InterPro" id="IPR025979">
    <property type="entry name" value="ChrR-like_cupin_dom"/>
</dbReference>
<evidence type="ECO:0000313" key="2">
    <source>
        <dbReference type="EMBL" id="SEG78922.1"/>
    </source>
</evidence>
<name>A0A1H6D0V9_9HYPH</name>
<dbReference type="Pfam" id="PF12973">
    <property type="entry name" value="Cupin_7"/>
    <property type="match status" value="1"/>
</dbReference>
<protein>
    <submittedName>
        <fullName evidence="2">ChrR Cupin-like domain-containing protein</fullName>
    </submittedName>
</protein>
<dbReference type="InterPro" id="IPR014710">
    <property type="entry name" value="RmlC-like_jellyroll"/>
</dbReference>
<evidence type="ECO:0000313" key="3">
    <source>
        <dbReference type="Proteomes" id="UP000236743"/>
    </source>
</evidence>
<gene>
    <name evidence="2" type="ORF">SAMN04488115_1144</name>
</gene>
<organism evidence="2 3">
    <name type="scientific">Bosea lathyri</name>
    <dbReference type="NCBI Taxonomy" id="1036778"/>
    <lineage>
        <taxon>Bacteria</taxon>
        <taxon>Pseudomonadati</taxon>
        <taxon>Pseudomonadota</taxon>
        <taxon>Alphaproteobacteria</taxon>
        <taxon>Hyphomicrobiales</taxon>
        <taxon>Boseaceae</taxon>
        <taxon>Bosea</taxon>
    </lineage>
</organism>
<evidence type="ECO:0000259" key="1">
    <source>
        <dbReference type="Pfam" id="PF12973"/>
    </source>
</evidence>
<dbReference type="Gene3D" id="2.60.120.10">
    <property type="entry name" value="Jelly Rolls"/>
    <property type="match status" value="1"/>
</dbReference>
<dbReference type="InterPro" id="IPR011051">
    <property type="entry name" value="RmlC_Cupin_sf"/>
</dbReference>
<dbReference type="AlphaFoldDB" id="A0A1H6D0V9"/>
<dbReference type="SUPFAM" id="SSF51182">
    <property type="entry name" value="RmlC-like cupins"/>
    <property type="match status" value="1"/>
</dbReference>
<feature type="domain" description="ChrR-like cupin" evidence="1">
    <location>
        <begin position="18"/>
        <end position="113"/>
    </location>
</feature>
<proteinExistence type="predicted"/>
<sequence length="126" mass="13610">MKARRSHVEMEKLDFQSGWEPLAGFPGGLDVKMLADDLNEAEKTGGRTRLVRFAPGTATTTPLTHDYWEEVFLIEGRLGTVASDNAHAAPAYSCRPPGTPHGPFVSDTGCILLELQYYSAAGATVT</sequence>
<dbReference type="EMBL" id="FNUY01000014">
    <property type="protein sequence ID" value="SEG78922.1"/>
    <property type="molecule type" value="Genomic_DNA"/>
</dbReference>
<accession>A0A1H6D0V9</accession>
<dbReference type="OrthoDB" id="9793147at2"/>
<reference evidence="2 3" key="1">
    <citation type="submission" date="2016-10" db="EMBL/GenBank/DDBJ databases">
        <authorList>
            <person name="de Groot N.N."/>
        </authorList>
    </citation>
    <scope>NUCLEOTIDE SEQUENCE [LARGE SCALE GENOMIC DNA]</scope>
    <source>
        <strain evidence="2 3">DSM 26656</strain>
    </source>
</reference>